<evidence type="ECO:0000313" key="3">
    <source>
        <dbReference type="Proteomes" id="UP000036987"/>
    </source>
</evidence>
<comment type="caution">
    <text evidence="2">The sequence shown here is derived from an EMBL/GenBank/DDBJ whole genome shotgun (WGS) entry which is preliminary data.</text>
</comment>
<dbReference type="EMBL" id="LFYR01000252">
    <property type="protein sequence ID" value="KMZ74727.1"/>
    <property type="molecule type" value="Genomic_DNA"/>
</dbReference>
<evidence type="ECO:0000256" key="1">
    <source>
        <dbReference type="SAM" id="MobiDB-lite"/>
    </source>
</evidence>
<protein>
    <submittedName>
        <fullName evidence="2">Uncharacterized protein</fullName>
    </submittedName>
</protein>
<proteinExistence type="predicted"/>
<name>A0A0K9Q2K6_ZOSMR</name>
<keyword evidence="3" id="KW-1185">Reference proteome</keyword>
<accession>A0A0K9Q2K6</accession>
<sequence length="109" mass="12044">MIQLRIFVVGQKMPYQKNLRKVATNKGKSSSKMKIVSLDTSLEAASSTANVVAADSAKASETKVSDEKQTDNNENMDDAIPDDMPLSLYLSKLNRKRKNIVKSPKGKEK</sequence>
<evidence type="ECO:0000313" key="2">
    <source>
        <dbReference type="EMBL" id="KMZ74727.1"/>
    </source>
</evidence>
<feature type="region of interest" description="Disordered" evidence="1">
    <location>
        <begin position="55"/>
        <end position="83"/>
    </location>
</feature>
<organism evidence="2 3">
    <name type="scientific">Zostera marina</name>
    <name type="common">Eelgrass</name>
    <dbReference type="NCBI Taxonomy" id="29655"/>
    <lineage>
        <taxon>Eukaryota</taxon>
        <taxon>Viridiplantae</taxon>
        <taxon>Streptophyta</taxon>
        <taxon>Embryophyta</taxon>
        <taxon>Tracheophyta</taxon>
        <taxon>Spermatophyta</taxon>
        <taxon>Magnoliopsida</taxon>
        <taxon>Liliopsida</taxon>
        <taxon>Zosteraceae</taxon>
        <taxon>Zostera</taxon>
    </lineage>
</organism>
<feature type="compositionally biased region" description="Basic and acidic residues" evidence="1">
    <location>
        <begin position="58"/>
        <end position="71"/>
    </location>
</feature>
<reference evidence="3" key="1">
    <citation type="journal article" date="2016" name="Nature">
        <title>The genome of the seagrass Zostera marina reveals angiosperm adaptation to the sea.</title>
        <authorList>
            <person name="Olsen J.L."/>
            <person name="Rouze P."/>
            <person name="Verhelst B."/>
            <person name="Lin Y.-C."/>
            <person name="Bayer T."/>
            <person name="Collen J."/>
            <person name="Dattolo E."/>
            <person name="De Paoli E."/>
            <person name="Dittami S."/>
            <person name="Maumus F."/>
            <person name="Michel G."/>
            <person name="Kersting A."/>
            <person name="Lauritano C."/>
            <person name="Lohaus R."/>
            <person name="Toepel M."/>
            <person name="Tonon T."/>
            <person name="Vanneste K."/>
            <person name="Amirebrahimi M."/>
            <person name="Brakel J."/>
            <person name="Bostroem C."/>
            <person name="Chovatia M."/>
            <person name="Grimwood J."/>
            <person name="Jenkins J.W."/>
            <person name="Jueterbock A."/>
            <person name="Mraz A."/>
            <person name="Stam W.T."/>
            <person name="Tice H."/>
            <person name="Bornberg-Bauer E."/>
            <person name="Green P.J."/>
            <person name="Pearson G.A."/>
            <person name="Procaccini G."/>
            <person name="Duarte C.M."/>
            <person name="Schmutz J."/>
            <person name="Reusch T.B.H."/>
            <person name="Van de Peer Y."/>
        </authorList>
    </citation>
    <scope>NUCLEOTIDE SEQUENCE [LARGE SCALE GENOMIC DNA]</scope>
    <source>
        <strain evidence="3">cv. Finnish</strain>
    </source>
</reference>
<gene>
    <name evidence="2" type="ORF">ZOSMA_123G00760</name>
</gene>
<dbReference type="Proteomes" id="UP000036987">
    <property type="component" value="Unassembled WGS sequence"/>
</dbReference>
<dbReference type="AlphaFoldDB" id="A0A0K9Q2K6"/>